<organism evidence="1 2">
    <name type="scientific">Xylanibacter rarus</name>
    <dbReference type="NCBI Taxonomy" id="1676614"/>
    <lineage>
        <taxon>Bacteria</taxon>
        <taxon>Pseudomonadati</taxon>
        <taxon>Bacteroidota</taxon>
        <taxon>Bacteroidia</taxon>
        <taxon>Bacteroidales</taxon>
        <taxon>Prevotellaceae</taxon>
        <taxon>Xylanibacter</taxon>
    </lineage>
</organism>
<proteinExistence type="predicted"/>
<dbReference type="Proteomes" id="UP000036951">
    <property type="component" value="Unassembled WGS sequence"/>
</dbReference>
<dbReference type="EMBL" id="LFQU01000044">
    <property type="protein sequence ID" value="KOO66475.1"/>
    <property type="molecule type" value="Genomic_DNA"/>
</dbReference>
<reference evidence="1 2" key="1">
    <citation type="submission" date="2015-06" db="EMBL/GenBank/DDBJ databases">
        <title>Prevotella sp. 109, sp. nov., a novel member of the family Prevotellaceae isolated from human faeces.</title>
        <authorList>
            <person name="Shkoporov A.N."/>
            <person name="Chaplin A.V."/>
            <person name="Kafarskaia L.I."/>
            <person name="Efimov B.A."/>
        </authorList>
    </citation>
    <scope>NUCLEOTIDE SEQUENCE [LARGE SCALE GENOMIC DNA]</scope>
    <source>
        <strain evidence="1 2">109</strain>
    </source>
</reference>
<dbReference type="SUPFAM" id="SSF63825">
    <property type="entry name" value="YWTD domain"/>
    <property type="match status" value="1"/>
</dbReference>
<protein>
    <recommendedName>
        <fullName evidence="3">Fibronectin</fullName>
    </recommendedName>
</protein>
<evidence type="ECO:0008006" key="3">
    <source>
        <dbReference type="Google" id="ProtNLM"/>
    </source>
</evidence>
<sequence>MITGNSAMAQTNSHGSDAFEREMAYRKAHPYGVWHRMGETAKNGKRPISSKKVKPYIKLAAEAEEPVTLYGILTFKWDWVWNGKEEYGLYSFDTSGDCTVNPVYLNNDFEATGGGAYYENTLCFTRVEYDYYGDNFYNTRLLTYDTDTWKQLSDTFVKDATYMASDMTYDPTTGMIYGCFSNADASDYEFSMMDPKTKELTMINNESLSGMKRLVCIACNSQGELYGVDLNGDLYQIDKETGETTLIGPTDITPSNYLQAATFDPNTGKMYWAAVDADEYSYLCELNLETGTATVLGEFADGEEFAGLYIPEKPKSDKVPAEAQNTTLNFEGDALTGNISFSIPDKTYGGEALSGNVNYTVKVNDAEAAKGTAAPGATVKEDITAVAGLNKFDIVLSNDEGESPMTRIRKWIGPDSPKAITDLNVKIDNFVSTVTWTAPTEGVNEGYVNPDEIEYTIVRNPGNITVAENHKGNTFTETIPEADFTGYTYTVTPSYKGLTGESKTSDLILFGNSFAVPYHEDFSDSSHFEYFKTYDNNNDDWTWTRIEEENNNQMRFIYTKDGDDWLVSPAIALKGDRNYKLSVNIERLNRKCKPYLEGNLDIYAGTGDDYTKYKKIDMDSVSVDTDTWITLIQGIITPEGDGDYHIAFYAGGPEDAFYLGLTDFGIVENHMLAAPAEVTGLSIKAGEKGALKSDITFKAPQTTIEGKTLAAIEGIDVYRDDKLVKTLTAQPGENISYVDEDGMTAGFHTYKIVPRNDKGEGTEAYDTLYVGTDIAEAPANVKARVDLNEMTLTWDIPENGVNGGYIDPEAITYDIIDSDGNEIATGVKDNTYKFSVDQSGSQHAVQYGVIPVSAGGKGQNSASNIIILGEEYTLPFQENFAEGFAAYNMWWTLSNSNADYESYIIDEISSDDDGYCMMTDIWEATEVMVNTGKISLEGSNSPELKFNYYTDNSMTLTIEAETNTGEIVTQKTISTTASEEFTEETVSLNDVKDASYVVIRFHATDIPEYTSLALDDISVKDSEGTGVSGITADEDSIKEIYSVDGKKLSTRHSMKKGLYIIKKGNKVEKITVK</sequence>
<evidence type="ECO:0000313" key="1">
    <source>
        <dbReference type="EMBL" id="KOO66475.1"/>
    </source>
</evidence>
<keyword evidence="2" id="KW-1185">Reference proteome</keyword>
<gene>
    <name evidence="1" type="ORF">ACU52_13755</name>
</gene>
<name>A0A8E1QVJ4_9BACT</name>
<accession>A0A8E1QVJ4</accession>
<evidence type="ECO:0000313" key="2">
    <source>
        <dbReference type="Proteomes" id="UP000036951"/>
    </source>
</evidence>
<dbReference type="AlphaFoldDB" id="A0A8E1QVJ4"/>
<comment type="caution">
    <text evidence="1">The sequence shown here is derived from an EMBL/GenBank/DDBJ whole genome shotgun (WGS) entry which is preliminary data.</text>
</comment>